<dbReference type="GO" id="GO:0043123">
    <property type="term" value="P:positive regulation of canonical NF-kappaB signal transduction"/>
    <property type="evidence" value="ECO:0007669"/>
    <property type="project" value="TreeGrafter"/>
</dbReference>
<proteinExistence type="inferred from homology"/>
<keyword evidence="7" id="KW-1185">Reference proteome</keyword>
<dbReference type="InterPro" id="IPR034325">
    <property type="entry name" value="S-100_dom"/>
</dbReference>
<keyword evidence="2" id="KW-0479">Metal-binding</keyword>
<keyword evidence="4" id="KW-0106">Calcium</keyword>
<comment type="caution">
    <text evidence="6">The sequence shown here is derived from an EMBL/GenBank/DDBJ whole genome shotgun (WGS) entry which is preliminary data.</text>
</comment>
<dbReference type="SMART" id="SM00054">
    <property type="entry name" value="EFh"/>
    <property type="match status" value="1"/>
</dbReference>
<dbReference type="GO" id="GO:0050786">
    <property type="term" value="F:RAGE receptor binding"/>
    <property type="evidence" value="ECO:0007669"/>
    <property type="project" value="TreeGrafter"/>
</dbReference>
<comment type="similarity">
    <text evidence="1">Belongs to the S-100 family.</text>
</comment>
<dbReference type="AlphaFoldDB" id="A0AA47MNF2"/>
<dbReference type="SUPFAM" id="SSF47473">
    <property type="entry name" value="EF-hand"/>
    <property type="match status" value="1"/>
</dbReference>
<dbReference type="GO" id="GO:0005737">
    <property type="term" value="C:cytoplasm"/>
    <property type="evidence" value="ECO:0007669"/>
    <property type="project" value="TreeGrafter"/>
</dbReference>
<gene>
    <name evidence="6" type="primary">S100b_1</name>
    <name evidence="6" type="ORF">N1851_018239</name>
</gene>
<dbReference type="PANTHER" id="PTHR11639">
    <property type="entry name" value="S100 CALCIUM-BINDING PROTEIN"/>
    <property type="match status" value="1"/>
</dbReference>
<dbReference type="GO" id="GO:0046914">
    <property type="term" value="F:transition metal ion binding"/>
    <property type="evidence" value="ECO:0007669"/>
    <property type="project" value="InterPro"/>
</dbReference>
<dbReference type="InterPro" id="IPR001751">
    <property type="entry name" value="S100/CaBP7/8-like_CS"/>
</dbReference>
<dbReference type="CDD" id="cd00213">
    <property type="entry name" value="S-100"/>
    <property type="match status" value="1"/>
</dbReference>
<dbReference type="GO" id="GO:0005509">
    <property type="term" value="F:calcium ion binding"/>
    <property type="evidence" value="ECO:0007669"/>
    <property type="project" value="InterPro"/>
</dbReference>
<dbReference type="GO" id="GO:0005634">
    <property type="term" value="C:nucleus"/>
    <property type="evidence" value="ECO:0007669"/>
    <property type="project" value="TreeGrafter"/>
</dbReference>
<evidence type="ECO:0000256" key="1">
    <source>
        <dbReference type="ARBA" id="ARBA00007323"/>
    </source>
</evidence>
<dbReference type="Proteomes" id="UP001174136">
    <property type="component" value="Unassembled WGS sequence"/>
</dbReference>
<dbReference type="PROSITE" id="PS50222">
    <property type="entry name" value="EF_HAND_2"/>
    <property type="match status" value="1"/>
</dbReference>
<dbReference type="GO" id="GO:0008284">
    <property type="term" value="P:positive regulation of cell population proliferation"/>
    <property type="evidence" value="ECO:0007669"/>
    <property type="project" value="TreeGrafter"/>
</dbReference>
<evidence type="ECO:0000256" key="2">
    <source>
        <dbReference type="ARBA" id="ARBA00022723"/>
    </source>
</evidence>
<dbReference type="InterPro" id="IPR011992">
    <property type="entry name" value="EF-hand-dom_pair"/>
</dbReference>
<organism evidence="6 7">
    <name type="scientific">Merluccius polli</name>
    <name type="common">Benguela hake</name>
    <name type="synonym">Merluccius cadenati</name>
    <dbReference type="NCBI Taxonomy" id="89951"/>
    <lineage>
        <taxon>Eukaryota</taxon>
        <taxon>Metazoa</taxon>
        <taxon>Chordata</taxon>
        <taxon>Craniata</taxon>
        <taxon>Vertebrata</taxon>
        <taxon>Euteleostomi</taxon>
        <taxon>Actinopterygii</taxon>
        <taxon>Neopterygii</taxon>
        <taxon>Teleostei</taxon>
        <taxon>Neoteleostei</taxon>
        <taxon>Acanthomorphata</taxon>
        <taxon>Zeiogadaria</taxon>
        <taxon>Gadariae</taxon>
        <taxon>Gadiformes</taxon>
        <taxon>Gadoidei</taxon>
        <taxon>Merlucciidae</taxon>
        <taxon>Merluccius</taxon>
    </lineage>
</organism>
<dbReference type="Pfam" id="PF01023">
    <property type="entry name" value="S_100"/>
    <property type="match status" value="1"/>
</dbReference>
<dbReference type="Gene3D" id="1.10.238.10">
    <property type="entry name" value="EF-hand"/>
    <property type="match status" value="1"/>
</dbReference>
<dbReference type="EMBL" id="JAOPHQ010003332">
    <property type="protein sequence ID" value="KAK0143633.1"/>
    <property type="molecule type" value="Genomic_DNA"/>
</dbReference>
<dbReference type="InterPro" id="IPR002048">
    <property type="entry name" value="EF_hand_dom"/>
</dbReference>
<dbReference type="PROSITE" id="PS00303">
    <property type="entry name" value="S100_CABP"/>
    <property type="match status" value="1"/>
</dbReference>
<evidence type="ECO:0000256" key="3">
    <source>
        <dbReference type="ARBA" id="ARBA00022737"/>
    </source>
</evidence>
<dbReference type="GO" id="GO:0044548">
    <property type="term" value="F:S100 protein binding"/>
    <property type="evidence" value="ECO:0007669"/>
    <property type="project" value="TreeGrafter"/>
</dbReference>
<keyword evidence="3" id="KW-0677">Repeat</keyword>
<evidence type="ECO:0000313" key="6">
    <source>
        <dbReference type="EMBL" id="KAK0143633.1"/>
    </source>
</evidence>
<sequence length="142" mass="15802">MGSPIAFPSRDGNDDRRCFPVLCGPPYGHDKPTLDHGTTGPLNWTFSPLSPLLGVCDMESAIIAIITVFHKYSGNKSKLKKAELKHLINNEMSHFIMKIDDNDTLDRLFADLDQNGDLEIDFQEFISLIAMVTSACHDLIPL</sequence>
<evidence type="ECO:0000259" key="5">
    <source>
        <dbReference type="PROSITE" id="PS50222"/>
    </source>
</evidence>
<dbReference type="GO" id="GO:0005615">
    <property type="term" value="C:extracellular space"/>
    <property type="evidence" value="ECO:0007669"/>
    <property type="project" value="TreeGrafter"/>
</dbReference>
<evidence type="ECO:0000256" key="4">
    <source>
        <dbReference type="ARBA" id="ARBA00022837"/>
    </source>
</evidence>
<dbReference type="GO" id="GO:0048306">
    <property type="term" value="F:calcium-dependent protein binding"/>
    <property type="evidence" value="ECO:0007669"/>
    <property type="project" value="TreeGrafter"/>
</dbReference>
<evidence type="ECO:0000313" key="7">
    <source>
        <dbReference type="Proteomes" id="UP001174136"/>
    </source>
</evidence>
<protein>
    <submittedName>
        <fullName evidence="6">Protein S100-B</fullName>
    </submittedName>
</protein>
<accession>A0AA47MNF2</accession>
<reference evidence="6" key="1">
    <citation type="journal article" date="2023" name="Front. Mar. Sci.">
        <title>A new Merluccius polli reference genome to investigate the effects of global change in West African waters.</title>
        <authorList>
            <person name="Mateo J.L."/>
            <person name="Blanco-Fernandez C."/>
            <person name="Garcia-Vazquez E."/>
            <person name="Machado-Schiaffino G."/>
        </authorList>
    </citation>
    <scope>NUCLEOTIDE SEQUENCE</scope>
    <source>
        <strain evidence="6">C29</strain>
        <tissue evidence="6">Fin</tissue>
    </source>
</reference>
<dbReference type="InterPro" id="IPR013787">
    <property type="entry name" value="S100_Ca-bd_sub"/>
</dbReference>
<dbReference type="SMART" id="SM01394">
    <property type="entry name" value="S_100"/>
    <property type="match status" value="1"/>
</dbReference>
<feature type="domain" description="EF-hand" evidence="5">
    <location>
        <begin position="100"/>
        <end position="135"/>
    </location>
</feature>
<dbReference type="PANTHER" id="PTHR11639:SF142">
    <property type="entry name" value="PROTEIN S100-B"/>
    <property type="match status" value="1"/>
</dbReference>
<name>A0AA47MNF2_MERPO</name>